<dbReference type="EMBL" id="JAEPCM010000579">
    <property type="protein sequence ID" value="MCG7947877.1"/>
    <property type="molecule type" value="Genomic_DNA"/>
</dbReference>
<keyword evidence="5" id="KW-0560">Oxidoreductase</keyword>
<dbReference type="Proteomes" id="UP000886667">
    <property type="component" value="Unassembled WGS sequence"/>
</dbReference>
<keyword evidence="6 7" id="KW-0408">Iron</keyword>
<evidence type="ECO:0000256" key="6">
    <source>
        <dbReference type="ARBA" id="ARBA00023004"/>
    </source>
</evidence>
<evidence type="ECO:0000313" key="11">
    <source>
        <dbReference type="Proteomes" id="UP000886667"/>
    </source>
</evidence>
<evidence type="ECO:0000313" key="10">
    <source>
        <dbReference type="EMBL" id="MCG7947877.1"/>
    </source>
</evidence>
<dbReference type="PROSITE" id="PS51257">
    <property type="entry name" value="PROKAR_LIPOPROTEIN"/>
    <property type="match status" value="1"/>
</dbReference>
<feature type="signal peptide" evidence="8">
    <location>
        <begin position="1"/>
        <end position="24"/>
    </location>
</feature>
<evidence type="ECO:0000259" key="9">
    <source>
        <dbReference type="PROSITE" id="PS51007"/>
    </source>
</evidence>
<name>A0A9E4N5I4_9GAMM</name>
<comment type="caution">
    <text evidence="10">The sequence shown here is derived from an EMBL/GenBank/DDBJ whole genome shotgun (WGS) entry which is preliminary data.</text>
</comment>
<dbReference type="GO" id="GO:0046872">
    <property type="term" value="F:metal ion binding"/>
    <property type="evidence" value="ECO:0007669"/>
    <property type="project" value="UniProtKB-KW"/>
</dbReference>
<keyword evidence="3 7" id="KW-0479">Metal-binding</keyword>
<comment type="subcellular location">
    <subcellularLocation>
        <location evidence="1">Cell envelope</location>
    </subcellularLocation>
</comment>
<evidence type="ECO:0000256" key="2">
    <source>
        <dbReference type="ARBA" id="ARBA00022617"/>
    </source>
</evidence>
<evidence type="ECO:0000256" key="4">
    <source>
        <dbReference type="ARBA" id="ARBA00022729"/>
    </source>
</evidence>
<dbReference type="PANTHER" id="PTHR30600:SF10">
    <property type="entry name" value="BLL6722 PROTEIN"/>
    <property type="match status" value="1"/>
</dbReference>
<dbReference type="InterPro" id="IPR004852">
    <property type="entry name" value="Di-haem_cyt_c_peroxidsae"/>
</dbReference>
<protein>
    <submittedName>
        <fullName evidence="10">C-type cytochrome</fullName>
    </submittedName>
</protein>
<dbReference type="Gene3D" id="1.10.760.10">
    <property type="entry name" value="Cytochrome c-like domain"/>
    <property type="match status" value="2"/>
</dbReference>
<dbReference type="PROSITE" id="PS51007">
    <property type="entry name" value="CYTC"/>
    <property type="match status" value="2"/>
</dbReference>
<dbReference type="GO" id="GO:0020037">
    <property type="term" value="F:heme binding"/>
    <property type="evidence" value="ECO:0007669"/>
    <property type="project" value="InterPro"/>
</dbReference>
<proteinExistence type="predicted"/>
<feature type="domain" description="Cytochrome c" evidence="9">
    <location>
        <begin position="42"/>
        <end position="175"/>
    </location>
</feature>
<evidence type="ECO:0000256" key="7">
    <source>
        <dbReference type="PROSITE-ProRule" id="PRU00433"/>
    </source>
</evidence>
<organism evidence="10 11">
    <name type="scientific">Candidatus Thiodiazotropha taylori</name>
    <dbReference type="NCBI Taxonomy" id="2792791"/>
    <lineage>
        <taxon>Bacteria</taxon>
        <taxon>Pseudomonadati</taxon>
        <taxon>Pseudomonadota</taxon>
        <taxon>Gammaproteobacteria</taxon>
        <taxon>Chromatiales</taxon>
        <taxon>Sedimenticolaceae</taxon>
        <taxon>Candidatus Thiodiazotropha</taxon>
    </lineage>
</organism>
<dbReference type="AlphaFoldDB" id="A0A9E4N5I4"/>
<dbReference type="InterPro" id="IPR036909">
    <property type="entry name" value="Cyt_c-like_dom_sf"/>
</dbReference>
<gene>
    <name evidence="10" type="ORF">JAZ07_16155</name>
</gene>
<keyword evidence="2 7" id="KW-0349">Heme</keyword>
<dbReference type="GO" id="GO:0004130">
    <property type="term" value="F:cytochrome-c peroxidase activity"/>
    <property type="evidence" value="ECO:0007669"/>
    <property type="project" value="TreeGrafter"/>
</dbReference>
<accession>A0A9E4N5I4</accession>
<dbReference type="InterPro" id="IPR051395">
    <property type="entry name" value="Cytochrome_c_Peroxidase/MauG"/>
</dbReference>
<evidence type="ECO:0000256" key="3">
    <source>
        <dbReference type="ARBA" id="ARBA00022723"/>
    </source>
</evidence>
<dbReference type="InterPro" id="IPR009056">
    <property type="entry name" value="Cyt_c-like_dom"/>
</dbReference>
<evidence type="ECO:0000256" key="5">
    <source>
        <dbReference type="ARBA" id="ARBA00023002"/>
    </source>
</evidence>
<evidence type="ECO:0000256" key="8">
    <source>
        <dbReference type="SAM" id="SignalP"/>
    </source>
</evidence>
<dbReference type="GO" id="GO:0030313">
    <property type="term" value="C:cell envelope"/>
    <property type="evidence" value="ECO:0007669"/>
    <property type="project" value="UniProtKB-SubCell"/>
</dbReference>
<dbReference type="SUPFAM" id="SSF46626">
    <property type="entry name" value="Cytochrome c"/>
    <property type="match status" value="2"/>
</dbReference>
<dbReference type="PANTHER" id="PTHR30600">
    <property type="entry name" value="CYTOCHROME C PEROXIDASE-RELATED"/>
    <property type="match status" value="1"/>
</dbReference>
<keyword evidence="4 8" id="KW-0732">Signal</keyword>
<dbReference type="GO" id="GO:0009055">
    <property type="term" value="F:electron transfer activity"/>
    <property type="evidence" value="ECO:0007669"/>
    <property type="project" value="InterPro"/>
</dbReference>
<feature type="chain" id="PRO_5038395244" evidence="8">
    <location>
        <begin position="25"/>
        <end position="412"/>
    </location>
</feature>
<feature type="domain" description="Cytochrome c" evidence="9">
    <location>
        <begin position="234"/>
        <end position="396"/>
    </location>
</feature>
<dbReference type="Pfam" id="PF03150">
    <property type="entry name" value="CCP_MauG"/>
    <property type="match status" value="1"/>
</dbReference>
<reference evidence="10" key="1">
    <citation type="journal article" date="2021" name="Proc. Natl. Acad. Sci. U.S.A.">
        <title>Global biogeography of chemosynthetic symbionts reveals both localized and globally distributed symbiont groups. .</title>
        <authorList>
            <person name="Osvatic J.T."/>
            <person name="Wilkins L.G.E."/>
            <person name="Leibrecht L."/>
            <person name="Leray M."/>
            <person name="Zauner S."/>
            <person name="Polzin J."/>
            <person name="Camacho Y."/>
            <person name="Gros O."/>
            <person name="van Gils J.A."/>
            <person name="Eisen J.A."/>
            <person name="Petersen J.M."/>
            <person name="Yuen B."/>
        </authorList>
    </citation>
    <scope>NUCLEOTIDE SEQUENCE</scope>
    <source>
        <strain evidence="10">MAGclacostrist064TRANS</strain>
    </source>
</reference>
<sequence>MNNSRDFKNLSALLICSLLFSACGGGGGSSEGSDASEPTLTSKEALGEALFSDVNLSVNRTQACSTCHNPDRAFIDDRLDAFGEIGAVSLGDDGISLGDRNTPSAAYAAFSPEFYEGTRDRLNSDAGQYQGFMGGQFLDGREANLKGQAGGPPLNPIEMNMSDKASVVARIQENDDYIEAFESLYSETIFDNVDAAYEAMAESIAKFEKTGEFASFDSDYDRHINGEYDEYILTKAGLGKALFFSQEFTNCATCHQLQPNSHPRETFSSYEYHNIGVPENTAVRAVNNTVEGFIDNGLLDNPATTDASHQGKFKVPTLRNVAVTEPYMHNGVFRDLKTVVLFYDQFNNEDRSLNPETGVAWAAAEVPETINHSELAAPSLTDEEVEALVCFLRSLTDARYKHLIEENGIFCD</sequence>
<evidence type="ECO:0000256" key="1">
    <source>
        <dbReference type="ARBA" id="ARBA00004196"/>
    </source>
</evidence>